<keyword evidence="3" id="KW-1185">Reference proteome</keyword>
<feature type="domain" description="Serine aminopeptidase S33" evidence="1">
    <location>
        <begin position="42"/>
        <end position="144"/>
    </location>
</feature>
<dbReference type="RefSeq" id="WP_186409077.1">
    <property type="nucleotide sequence ID" value="NZ_FLQX01000159.1"/>
</dbReference>
<reference evidence="2 3" key="1">
    <citation type="submission" date="2016-06" db="EMBL/GenBank/DDBJ databases">
        <authorList>
            <person name="Kjaerup R.B."/>
            <person name="Dalgaard T.S."/>
            <person name="Juul-Madsen H.R."/>
        </authorList>
    </citation>
    <scope>NUCLEOTIDE SEQUENCE [LARGE SCALE GENOMIC DNA]</scope>
    <source>
        <strain evidence="2">3</strain>
    </source>
</reference>
<sequence length="261" mass="28667">MGATDRQLFYRVHTPQGATVRPLGFVLCPPFGREYIFAHRSFRQWAVRLSRAGFPVLRFDYFGSGDSAGGDDEGSVEQWLDDIATAVSTFGKVTAGTRVCLAGFRVGASLATLHAAQHQDVDGLILWDPVVDGNRYVDTLISAHQRWRRLQLWRTDPPPPADGTREIVGFLLSPRLEAGLRAIDLGKLSRAPAPRALLMSSSPQPDPDAFGERLAALGLTAERQHVLWPEFWSEAPDLGDVLMPPARVLQAMIAWAQTGTP</sequence>
<dbReference type="InterPro" id="IPR022742">
    <property type="entry name" value="Hydrolase_4"/>
</dbReference>
<dbReference type="STRING" id="1860102.ACCAA_790052"/>
<dbReference type="Pfam" id="PF12146">
    <property type="entry name" value="Hydrolase_4"/>
    <property type="match status" value="1"/>
</dbReference>
<dbReference type="Gene3D" id="3.40.50.1820">
    <property type="entry name" value="alpha/beta hydrolase"/>
    <property type="match status" value="1"/>
</dbReference>
<accession>A0A1A8XYY4</accession>
<protein>
    <recommendedName>
        <fullName evidence="1">Serine aminopeptidase S33 domain-containing protein</fullName>
    </recommendedName>
</protein>
<dbReference type="Proteomes" id="UP000199169">
    <property type="component" value="Unassembled WGS sequence"/>
</dbReference>
<proteinExistence type="predicted"/>
<dbReference type="AlphaFoldDB" id="A0A1A8XYY4"/>
<dbReference type="SUPFAM" id="SSF53474">
    <property type="entry name" value="alpha/beta-Hydrolases"/>
    <property type="match status" value="1"/>
</dbReference>
<dbReference type="InterPro" id="IPR029058">
    <property type="entry name" value="AB_hydrolase_fold"/>
</dbReference>
<evidence type="ECO:0000313" key="3">
    <source>
        <dbReference type="Proteomes" id="UP000199169"/>
    </source>
</evidence>
<evidence type="ECO:0000313" key="2">
    <source>
        <dbReference type="EMBL" id="SBT09887.1"/>
    </source>
</evidence>
<evidence type="ECO:0000259" key="1">
    <source>
        <dbReference type="Pfam" id="PF12146"/>
    </source>
</evidence>
<organism evidence="2 3">
    <name type="scientific">Candidatus Accumulibacter aalborgensis</name>
    <dbReference type="NCBI Taxonomy" id="1860102"/>
    <lineage>
        <taxon>Bacteria</taxon>
        <taxon>Pseudomonadati</taxon>
        <taxon>Pseudomonadota</taxon>
        <taxon>Betaproteobacteria</taxon>
        <taxon>Candidatus Accumulibacter</taxon>
    </lineage>
</organism>
<dbReference type="EMBL" id="FLQX01000159">
    <property type="protein sequence ID" value="SBT09887.1"/>
    <property type="molecule type" value="Genomic_DNA"/>
</dbReference>
<name>A0A1A8XYY4_9PROT</name>
<gene>
    <name evidence="2" type="ORF">ACCAA_790052</name>
</gene>